<evidence type="ECO:0000259" key="1">
    <source>
        <dbReference type="Pfam" id="PF08667"/>
    </source>
</evidence>
<sequence>MTKSQTLQMLFVDRLQELIPPGQSLAPVLAEALDISMDSAYRRINGKTTFSLEEALVLARQYNLSLDGLTDPTQQNAHFSFQDLQPSFSSFSEYLDLLLNNLNRLAAAPDARLYYSCLDIPIFFNLGSPQIAAFKMFYWMHSILEVEELQTKIFEPELIPDYFLEKGKLIYDTYCKIPSIELWTTNTLNSTLRQIEYYNNAGHIRSPEVNEALFADLQIMLDRLNTMAEKGTKVIDRVPTDKEKDNYKLYESDIELTGNGALAMVGEHRLSFIGHLTFHTLTSDHPALNQKTLLWYERLVRKANLISSVSAKYRYQFISHLQADLEATKARILG</sequence>
<feature type="domain" description="Transcription regulator BetR N-terminal" evidence="1">
    <location>
        <begin position="25"/>
        <end position="77"/>
    </location>
</feature>
<keyword evidence="3" id="KW-1185">Reference proteome</keyword>
<dbReference type="Proteomes" id="UP000516305">
    <property type="component" value="Chromosome"/>
</dbReference>
<dbReference type="KEGG" id="chyd:H4K34_07270"/>
<dbReference type="InterPro" id="IPR013975">
    <property type="entry name" value="Tscrpt_reg_BetR_N"/>
</dbReference>
<protein>
    <recommendedName>
        <fullName evidence="1">Transcription regulator BetR N-terminal domain-containing protein</fullName>
    </recommendedName>
</protein>
<gene>
    <name evidence="2" type="ORF">H4K34_07270</name>
</gene>
<accession>A0A7H0VIT6</accession>
<dbReference type="EMBL" id="CP060139">
    <property type="protein sequence ID" value="QNR25634.1"/>
    <property type="molecule type" value="Genomic_DNA"/>
</dbReference>
<evidence type="ECO:0000313" key="3">
    <source>
        <dbReference type="Proteomes" id="UP000516305"/>
    </source>
</evidence>
<dbReference type="Pfam" id="PF08667">
    <property type="entry name" value="BetR"/>
    <property type="match status" value="1"/>
</dbReference>
<dbReference type="AlphaFoldDB" id="A0A7H0VIT6"/>
<organism evidence="2 3">
    <name type="scientific">Croceimicrobium hydrocarbonivorans</name>
    <dbReference type="NCBI Taxonomy" id="2761580"/>
    <lineage>
        <taxon>Bacteria</taxon>
        <taxon>Pseudomonadati</taxon>
        <taxon>Bacteroidota</taxon>
        <taxon>Flavobacteriia</taxon>
        <taxon>Flavobacteriales</taxon>
        <taxon>Owenweeksiaceae</taxon>
        <taxon>Croceimicrobium</taxon>
    </lineage>
</organism>
<dbReference type="InterPro" id="IPR001387">
    <property type="entry name" value="Cro/C1-type_HTH"/>
</dbReference>
<reference evidence="2 3" key="1">
    <citation type="submission" date="2020-08" db="EMBL/GenBank/DDBJ databases">
        <title>Croceimicrobium hydrocarbonivorans gen. nov., sp. nov., a novel marine bacterium isolated from a bacterial consortium that degrades polyethylene terephthalate.</title>
        <authorList>
            <person name="Liu R."/>
        </authorList>
    </citation>
    <scope>NUCLEOTIDE SEQUENCE [LARGE SCALE GENOMIC DNA]</scope>
    <source>
        <strain evidence="2 3">A20-9</strain>
    </source>
</reference>
<dbReference type="RefSeq" id="WP_210760160.1">
    <property type="nucleotide sequence ID" value="NZ_CP060139.1"/>
</dbReference>
<evidence type="ECO:0000313" key="2">
    <source>
        <dbReference type="EMBL" id="QNR25634.1"/>
    </source>
</evidence>
<name>A0A7H0VIT6_9FLAO</name>
<dbReference type="CDD" id="cd00093">
    <property type="entry name" value="HTH_XRE"/>
    <property type="match status" value="1"/>
</dbReference>
<proteinExistence type="predicted"/>